<dbReference type="EMBL" id="JASCZI010091595">
    <property type="protein sequence ID" value="MED6150771.1"/>
    <property type="molecule type" value="Genomic_DNA"/>
</dbReference>
<evidence type="ECO:0000313" key="2">
    <source>
        <dbReference type="Proteomes" id="UP001341840"/>
    </source>
</evidence>
<comment type="caution">
    <text evidence="1">The sequence shown here is derived from an EMBL/GenBank/DDBJ whole genome shotgun (WGS) entry which is preliminary data.</text>
</comment>
<name>A0ABU6TPR1_9FABA</name>
<keyword evidence="2" id="KW-1185">Reference proteome</keyword>
<dbReference type="Proteomes" id="UP001341840">
    <property type="component" value="Unassembled WGS sequence"/>
</dbReference>
<proteinExistence type="predicted"/>
<protein>
    <submittedName>
        <fullName evidence="1">Uncharacterized protein</fullName>
    </submittedName>
</protein>
<gene>
    <name evidence="1" type="ORF">PIB30_075738</name>
</gene>
<accession>A0ABU6TPR1</accession>
<organism evidence="1 2">
    <name type="scientific">Stylosanthes scabra</name>
    <dbReference type="NCBI Taxonomy" id="79078"/>
    <lineage>
        <taxon>Eukaryota</taxon>
        <taxon>Viridiplantae</taxon>
        <taxon>Streptophyta</taxon>
        <taxon>Embryophyta</taxon>
        <taxon>Tracheophyta</taxon>
        <taxon>Spermatophyta</taxon>
        <taxon>Magnoliopsida</taxon>
        <taxon>eudicotyledons</taxon>
        <taxon>Gunneridae</taxon>
        <taxon>Pentapetalae</taxon>
        <taxon>rosids</taxon>
        <taxon>fabids</taxon>
        <taxon>Fabales</taxon>
        <taxon>Fabaceae</taxon>
        <taxon>Papilionoideae</taxon>
        <taxon>50 kb inversion clade</taxon>
        <taxon>dalbergioids sensu lato</taxon>
        <taxon>Dalbergieae</taxon>
        <taxon>Pterocarpus clade</taxon>
        <taxon>Stylosanthes</taxon>
    </lineage>
</organism>
<evidence type="ECO:0000313" key="1">
    <source>
        <dbReference type="EMBL" id="MED6150771.1"/>
    </source>
</evidence>
<sequence length="115" mass="13672">MRKRRFHKRSKHAKRRNGAIVIGLEQTWTLWKDELNVYSFHVEDFFRFFALTSRASQQCIIVHMKICVERALQMARPRHPLLNDEVYVEGAGTRWTWRMRAIVCCALNLKAKKGI</sequence>
<reference evidence="1 2" key="1">
    <citation type="journal article" date="2023" name="Plants (Basel)">
        <title>Bridging the Gap: Combining Genomics and Transcriptomics Approaches to Understand Stylosanthes scabra, an Orphan Legume from the Brazilian Caatinga.</title>
        <authorList>
            <person name="Ferreira-Neto J.R.C."/>
            <person name="da Silva M.D."/>
            <person name="Binneck E."/>
            <person name="de Melo N.F."/>
            <person name="da Silva R.H."/>
            <person name="de Melo A.L.T.M."/>
            <person name="Pandolfi V."/>
            <person name="Bustamante F.O."/>
            <person name="Brasileiro-Vidal A.C."/>
            <person name="Benko-Iseppon A.M."/>
        </authorList>
    </citation>
    <scope>NUCLEOTIDE SEQUENCE [LARGE SCALE GENOMIC DNA]</scope>
    <source>
        <tissue evidence="1">Leaves</tissue>
    </source>
</reference>